<accession>A0A5J4RIK6</accession>
<gene>
    <name evidence="1" type="ORF">EZS27_018859</name>
</gene>
<protein>
    <submittedName>
        <fullName evidence="1">Uncharacterized protein</fullName>
    </submittedName>
</protein>
<name>A0A5J4RIK6_9ZZZZ</name>
<comment type="caution">
    <text evidence="1">The sequence shown here is derived from an EMBL/GenBank/DDBJ whole genome shotgun (WGS) entry which is preliminary data.</text>
</comment>
<organism evidence="1">
    <name type="scientific">termite gut metagenome</name>
    <dbReference type="NCBI Taxonomy" id="433724"/>
    <lineage>
        <taxon>unclassified sequences</taxon>
        <taxon>metagenomes</taxon>
        <taxon>organismal metagenomes</taxon>
    </lineage>
</organism>
<dbReference type="EMBL" id="SNRY01001213">
    <property type="protein sequence ID" value="KAA6332651.1"/>
    <property type="molecule type" value="Genomic_DNA"/>
</dbReference>
<feature type="non-terminal residue" evidence="1">
    <location>
        <position position="50"/>
    </location>
</feature>
<sequence length="50" mass="5712">MKQLKTVPHLSDTELFAYMSAQTDLRAFRDWQIITAVQTNKGKKAEEIAS</sequence>
<proteinExistence type="predicted"/>
<evidence type="ECO:0000313" key="1">
    <source>
        <dbReference type="EMBL" id="KAA6332651.1"/>
    </source>
</evidence>
<dbReference type="AlphaFoldDB" id="A0A5J4RIK6"/>
<reference evidence="1" key="1">
    <citation type="submission" date="2019-03" db="EMBL/GenBank/DDBJ databases">
        <title>Single cell metagenomics reveals metabolic interactions within the superorganism composed of flagellate Streblomastix strix and complex community of Bacteroidetes bacteria on its surface.</title>
        <authorList>
            <person name="Treitli S.C."/>
            <person name="Kolisko M."/>
            <person name="Husnik F."/>
            <person name="Keeling P."/>
            <person name="Hampl V."/>
        </authorList>
    </citation>
    <scope>NUCLEOTIDE SEQUENCE</scope>
    <source>
        <strain evidence="1">STM</strain>
    </source>
</reference>